<comment type="caution">
    <text evidence="3">The sequence shown here is derived from an EMBL/GenBank/DDBJ whole genome shotgun (WGS) entry which is preliminary data.</text>
</comment>
<feature type="transmembrane region" description="Helical" evidence="2">
    <location>
        <begin position="141"/>
        <end position="162"/>
    </location>
</feature>
<keyword evidence="2" id="KW-1133">Transmembrane helix</keyword>
<gene>
    <name evidence="3" type="ORF">GCM10009850_002300</name>
</gene>
<accession>A0ABP5NX26</accession>
<feature type="compositionally biased region" description="Basic and acidic residues" evidence="1">
    <location>
        <begin position="115"/>
        <end position="127"/>
    </location>
</feature>
<reference evidence="4" key="1">
    <citation type="journal article" date="2019" name="Int. J. Syst. Evol. Microbiol.">
        <title>The Global Catalogue of Microorganisms (GCM) 10K type strain sequencing project: providing services to taxonomists for standard genome sequencing and annotation.</title>
        <authorList>
            <consortium name="The Broad Institute Genomics Platform"/>
            <consortium name="The Broad Institute Genome Sequencing Center for Infectious Disease"/>
            <person name="Wu L."/>
            <person name="Ma J."/>
        </authorList>
    </citation>
    <scope>NUCLEOTIDE SEQUENCE [LARGE SCALE GENOMIC DNA]</scope>
    <source>
        <strain evidence="4">JCM 16114</strain>
    </source>
</reference>
<keyword evidence="2" id="KW-0812">Transmembrane</keyword>
<evidence type="ECO:0008006" key="5">
    <source>
        <dbReference type="Google" id="ProtNLM"/>
    </source>
</evidence>
<organism evidence="3 4">
    <name type="scientific">Nonomuraea monospora</name>
    <dbReference type="NCBI Taxonomy" id="568818"/>
    <lineage>
        <taxon>Bacteria</taxon>
        <taxon>Bacillati</taxon>
        <taxon>Actinomycetota</taxon>
        <taxon>Actinomycetes</taxon>
        <taxon>Streptosporangiales</taxon>
        <taxon>Streptosporangiaceae</taxon>
        <taxon>Nonomuraea</taxon>
    </lineage>
</organism>
<feature type="compositionally biased region" description="Polar residues" evidence="1">
    <location>
        <begin position="82"/>
        <end position="106"/>
    </location>
</feature>
<keyword evidence="2" id="KW-0472">Membrane</keyword>
<proteinExistence type="predicted"/>
<name>A0ABP5NX26_9ACTN</name>
<evidence type="ECO:0000256" key="2">
    <source>
        <dbReference type="SAM" id="Phobius"/>
    </source>
</evidence>
<evidence type="ECO:0000313" key="4">
    <source>
        <dbReference type="Proteomes" id="UP001499843"/>
    </source>
</evidence>
<dbReference type="Proteomes" id="UP001499843">
    <property type="component" value="Unassembled WGS sequence"/>
</dbReference>
<evidence type="ECO:0000256" key="1">
    <source>
        <dbReference type="SAM" id="MobiDB-lite"/>
    </source>
</evidence>
<feature type="region of interest" description="Disordered" evidence="1">
    <location>
        <begin position="1"/>
        <end position="136"/>
    </location>
</feature>
<dbReference type="EMBL" id="BAAAQX010000001">
    <property type="protein sequence ID" value="GAA2204197.1"/>
    <property type="molecule type" value="Genomic_DNA"/>
</dbReference>
<keyword evidence="4" id="KW-1185">Reference proteome</keyword>
<evidence type="ECO:0000313" key="3">
    <source>
        <dbReference type="EMBL" id="GAA2204197.1"/>
    </source>
</evidence>
<protein>
    <recommendedName>
        <fullName evidence="5">Gram-positive cocci surface proteins LPxTG domain-containing protein</fullName>
    </recommendedName>
</protein>
<feature type="compositionally biased region" description="Polar residues" evidence="1">
    <location>
        <begin position="52"/>
        <end position="64"/>
    </location>
</feature>
<sequence>MSMAVGLGPAFADTDPQVPGTKPDCTVHLPLLCEDPPDAGDDSWSGDAESGDSWSTAPVPTDSWSDAPAPTDSWSDAPEPTDSWSNAPKPNESWSSVPIPTDSWPSGSAPPWRPAGEDEHRVPEGHPETGGGALAGGGEPVWPFAVGGVALLTGAGLTGFAVRRRRDVV</sequence>